<dbReference type="Proteomes" id="UP000002785">
    <property type="component" value="Chromosome"/>
</dbReference>
<sequence length="76" mass="8007">MRDTVDHATDTAAPGGSSARGTAGAASLREWPGIRYNKGSETGRLGTSPPESPTALPYTEPRALLRAFNFLDVTCN</sequence>
<reference evidence="2" key="1">
    <citation type="submission" date="2009-10" db="EMBL/GenBank/DDBJ databases">
        <title>The genome sequence of Streptomyces sviceus strain ATCC 29083.</title>
        <authorList>
            <consortium name="The Broad Institute Genome Sequencing Platform"/>
            <consortium name="Broad Institute Microbial Sequencing Center"/>
            <person name="Fischbach M."/>
            <person name="Godfrey P."/>
            <person name="Ward D."/>
            <person name="Young S."/>
            <person name="Zeng Q."/>
            <person name="Koehrsen M."/>
            <person name="Alvarado L."/>
            <person name="Berlin A.M."/>
            <person name="Bochicchio J."/>
            <person name="Borenstein D."/>
            <person name="Chapman S.B."/>
            <person name="Chen Z."/>
            <person name="Engels R."/>
            <person name="Freedman E."/>
            <person name="Gellesch M."/>
            <person name="Goldberg J."/>
            <person name="Griggs A."/>
            <person name="Gujja S."/>
            <person name="Heilman E.R."/>
            <person name="Heiman D.I."/>
            <person name="Hepburn T.A."/>
            <person name="Howarth C."/>
            <person name="Jen D."/>
            <person name="Larson L."/>
            <person name="Lewis B."/>
            <person name="Mehta T."/>
            <person name="Park D."/>
            <person name="Pearson M."/>
            <person name="Richards J."/>
            <person name="Roberts A."/>
            <person name="Saif S."/>
            <person name="Shea T.D."/>
            <person name="Shenoy N."/>
            <person name="Sisk P."/>
            <person name="Stolte C."/>
            <person name="Sykes S.N."/>
            <person name="Thomson T."/>
            <person name="Walk T."/>
            <person name="White J."/>
            <person name="Yandava C."/>
            <person name="Straight P."/>
            <person name="Clardy J."/>
            <person name="Hung D."/>
            <person name="Kolter R."/>
            <person name="Mekalanos J."/>
            <person name="Walker S."/>
            <person name="Walsh C.T."/>
            <person name="Wieland-Brown L.C."/>
            <person name="Haas B."/>
            <person name="Nusbaum C."/>
            <person name="Birren B."/>
        </authorList>
    </citation>
    <scope>NUCLEOTIDE SEQUENCE [LARGE SCALE GENOMIC DNA]</scope>
    <source>
        <strain evidence="2">ATCC 29083</strain>
    </source>
</reference>
<dbReference type="HOGENOM" id="CLU_2653063_0_0_11"/>
<evidence type="ECO:0000256" key="1">
    <source>
        <dbReference type="SAM" id="MobiDB-lite"/>
    </source>
</evidence>
<evidence type="ECO:0000313" key="2">
    <source>
        <dbReference type="EMBL" id="EDY56882.1"/>
    </source>
</evidence>
<keyword evidence="3" id="KW-1185">Reference proteome</keyword>
<protein>
    <submittedName>
        <fullName evidence="2">Uncharacterized protein</fullName>
    </submittedName>
</protein>
<accession>B5HVM8</accession>
<organism evidence="2 3">
    <name type="scientific">Streptomyces sviceus (strain ATCC 29083 / DSM 924 / JCM 4929 / NBRC 13980 / NCIMB 11184 / NRRL 5439 / UC 5370)</name>
    <dbReference type="NCBI Taxonomy" id="463191"/>
    <lineage>
        <taxon>Bacteria</taxon>
        <taxon>Bacillati</taxon>
        <taxon>Actinomycetota</taxon>
        <taxon>Actinomycetes</taxon>
        <taxon>Kitasatosporales</taxon>
        <taxon>Streptomycetaceae</taxon>
        <taxon>Streptomyces</taxon>
    </lineage>
</organism>
<feature type="compositionally biased region" description="Low complexity" evidence="1">
    <location>
        <begin position="12"/>
        <end position="27"/>
    </location>
</feature>
<name>B5HVM8_STRX2</name>
<evidence type="ECO:0000313" key="3">
    <source>
        <dbReference type="Proteomes" id="UP000002785"/>
    </source>
</evidence>
<dbReference type="EMBL" id="CM000951">
    <property type="protein sequence ID" value="EDY56882.1"/>
    <property type="molecule type" value="Genomic_DNA"/>
</dbReference>
<gene>
    <name evidence="2" type="ORF">SSEG_03463</name>
</gene>
<proteinExistence type="predicted"/>
<dbReference type="AlphaFoldDB" id="B5HVM8"/>
<feature type="region of interest" description="Disordered" evidence="1">
    <location>
        <begin position="1"/>
        <end position="58"/>
    </location>
</feature>